<protein>
    <recommendedName>
        <fullName evidence="1">Transposase DDE domain-containing protein</fullName>
    </recommendedName>
</protein>
<reference evidence="2 3" key="1">
    <citation type="journal article" date="2018" name="J. Biol. Chem.">
        <title>Discovery of the actinoplanic acid pathway in Streptomyces rapamycinicus reveals a genetically conserved synergism with rapamycin.</title>
        <authorList>
            <person name="Mrak P."/>
            <person name="Krastel P."/>
            <person name="Pivk Lukancic P."/>
            <person name="Tao J."/>
            <person name="Pistorius D."/>
            <person name="Moore C.M."/>
        </authorList>
    </citation>
    <scope>NUCLEOTIDE SEQUENCE [LARGE SCALE GENOMIC DNA]</scope>
    <source>
        <strain evidence="2 3">NRRL 5491</strain>
    </source>
</reference>
<dbReference type="Pfam" id="PF13701">
    <property type="entry name" value="DDE_Tnp_1_4"/>
    <property type="match status" value="1"/>
</dbReference>
<dbReference type="KEGG" id="src:M271_39585"/>
<dbReference type="HOGENOM" id="CLU_200592_0_0_11"/>
<name>A0A0A0NSF7_STRRN</name>
<evidence type="ECO:0000313" key="2">
    <source>
        <dbReference type="EMBL" id="RLV77511.1"/>
    </source>
</evidence>
<feature type="domain" description="Transposase DDE" evidence="1">
    <location>
        <begin position="3"/>
        <end position="59"/>
    </location>
</feature>
<dbReference type="InterPro" id="IPR025668">
    <property type="entry name" value="Tnp_DDE_dom"/>
</dbReference>
<proteinExistence type="predicted"/>
<sequence length="62" mass="7239">MLALTGETRRWKPKKLRLRLFSAAARLVTTGRRHRLRMPDRCPWTHIITRAADRLHALPNPG</sequence>
<dbReference type="EMBL" id="QYCY01000001">
    <property type="protein sequence ID" value="RLV77511.1"/>
    <property type="molecule type" value="Genomic_DNA"/>
</dbReference>
<accession>A0A0A0NSF7</accession>
<evidence type="ECO:0000259" key="1">
    <source>
        <dbReference type="Pfam" id="PF13701"/>
    </source>
</evidence>
<dbReference type="Proteomes" id="UP000281594">
    <property type="component" value="Unassembled WGS sequence"/>
</dbReference>
<evidence type="ECO:0000313" key="3">
    <source>
        <dbReference type="Proteomes" id="UP000281594"/>
    </source>
</evidence>
<comment type="caution">
    <text evidence="2">The sequence shown here is derived from an EMBL/GenBank/DDBJ whole genome shotgun (WGS) entry which is preliminary data.</text>
</comment>
<organism evidence="2 3">
    <name type="scientific">Streptomyces rapamycinicus (strain ATCC 29253 / DSM 41530 / NRRL 5491 / AYB-994)</name>
    <name type="common">Streptomyces hygroscopicus (strain ATCC 29253)</name>
    <dbReference type="NCBI Taxonomy" id="1343740"/>
    <lineage>
        <taxon>Bacteria</taxon>
        <taxon>Bacillati</taxon>
        <taxon>Actinomycetota</taxon>
        <taxon>Actinomycetes</taxon>
        <taxon>Kitasatosporales</taxon>
        <taxon>Streptomycetaceae</taxon>
        <taxon>Streptomyces</taxon>
        <taxon>Streptomyces violaceusniger group</taxon>
    </lineage>
</organism>
<dbReference type="AlphaFoldDB" id="A0A0A0NSF7"/>
<gene>
    <name evidence="2" type="ORF">D3C57_104040</name>
</gene>